<evidence type="ECO:0008006" key="3">
    <source>
        <dbReference type="Google" id="ProtNLM"/>
    </source>
</evidence>
<evidence type="ECO:0000313" key="2">
    <source>
        <dbReference type="Proteomes" id="UP001501844"/>
    </source>
</evidence>
<accession>A0ABP8FR32</accession>
<comment type="caution">
    <text evidence="1">The sequence shown here is derived from an EMBL/GenBank/DDBJ whole genome shotgun (WGS) entry which is preliminary data.</text>
</comment>
<dbReference type="EMBL" id="BAABGX010000002">
    <property type="protein sequence ID" value="GAA4309202.1"/>
    <property type="molecule type" value="Genomic_DNA"/>
</dbReference>
<protein>
    <recommendedName>
        <fullName evidence="3">Nuclease A inhibitor-like protein</fullName>
    </recommendedName>
</protein>
<keyword evidence="2" id="KW-1185">Reference proteome</keyword>
<name>A0ABP8FR32_9BACT</name>
<dbReference type="InterPro" id="IPR012489">
    <property type="entry name" value="NucleaseA_inhib-like"/>
</dbReference>
<dbReference type="SUPFAM" id="SSF82602">
    <property type="entry name" value="Nuclease A inhibitor (NuiA)"/>
    <property type="match status" value="1"/>
</dbReference>
<gene>
    <name evidence="1" type="ORF">GCM10023183_26280</name>
</gene>
<dbReference type="Pfam" id="PF07924">
    <property type="entry name" value="NuiA"/>
    <property type="match status" value="1"/>
</dbReference>
<dbReference type="Proteomes" id="UP001501844">
    <property type="component" value="Unassembled WGS sequence"/>
</dbReference>
<reference evidence="2" key="1">
    <citation type="journal article" date="2019" name="Int. J. Syst. Evol. Microbiol.">
        <title>The Global Catalogue of Microorganisms (GCM) 10K type strain sequencing project: providing services to taxonomists for standard genome sequencing and annotation.</title>
        <authorList>
            <consortium name="The Broad Institute Genomics Platform"/>
            <consortium name="The Broad Institute Genome Sequencing Center for Infectious Disease"/>
            <person name="Wu L."/>
            <person name="Ma J."/>
        </authorList>
    </citation>
    <scope>NUCLEOTIDE SEQUENCE [LARGE SCALE GENOMIC DNA]</scope>
    <source>
        <strain evidence="2">JCM 17917</strain>
    </source>
</reference>
<organism evidence="1 2">
    <name type="scientific">Nibribacter koreensis</name>
    <dbReference type="NCBI Taxonomy" id="1084519"/>
    <lineage>
        <taxon>Bacteria</taxon>
        <taxon>Pseudomonadati</taxon>
        <taxon>Bacteroidota</taxon>
        <taxon>Cytophagia</taxon>
        <taxon>Cytophagales</taxon>
        <taxon>Hymenobacteraceae</taxon>
        <taxon>Nibribacter</taxon>
    </lineage>
</organism>
<evidence type="ECO:0000313" key="1">
    <source>
        <dbReference type="EMBL" id="GAA4309202.1"/>
    </source>
</evidence>
<dbReference type="InterPro" id="IPR036587">
    <property type="entry name" value="NucleaseA_inhib-like_sf"/>
</dbReference>
<dbReference type="Gene3D" id="3.40.1460.10">
    <property type="entry name" value="Nuclease A inhibitor-like"/>
    <property type="match status" value="1"/>
</dbReference>
<sequence length="132" mass="14730">MVSMSTLYQELEQLSQGLLFISESEYPLEPFTLPAGATAQDASGFLQALGQSGQPVEEVTLAHFFRNMVRTSEGDAVQQENAQKFTALQQWLEKNLQDVKVYRLGQTQVQAYVVGQAQDKTWLGLKTTLIET</sequence>
<proteinExistence type="predicted"/>